<dbReference type="FunFam" id="3.30.40.10:FF:000376">
    <property type="entry name" value="Putative E3 ubiquitin-protein ligase RHB1A"/>
    <property type="match status" value="1"/>
</dbReference>
<dbReference type="EMBL" id="JAMSHJ010000004">
    <property type="protein sequence ID" value="KAI5421817.1"/>
    <property type="molecule type" value="Genomic_DNA"/>
</dbReference>
<dbReference type="SUPFAM" id="SSF57850">
    <property type="entry name" value="RING/U-box"/>
    <property type="match status" value="1"/>
</dbReference>
<name>A0A9D4XJY9_PEA</name>
<organism evidence="11 12">
    <name type="scientific">Pisum sativum</name>
    <name type="common">Garden pea</name>
    <name type="synonym">Lathyrus oleraceus</name>
    <dbReference type="NCBI Taxonomy" id="3888"/>
    <lineage>
        <taxon>Eukaryota</taxon>
        <taxon>Viridiplantae</taxon>
        <taxon>Streptophyta</taxon>
        <taxon>Embryophyta</taxon>
        <taxon>Tracheophyta</taxon>
        <taxon>Spermatophyta</taxon>
        <taxon>Magnoliopsida</taxon>
        <taxon>eudicotyledons</taxon>
        <taxon>Gunneridae</taxon>
        <taxon>Pentapetalae</taxon>
        <taxon>rosids</taxon>
        <taxon>fabids</taxon>
        <taxon>Fabales</taxon>
        <taxon>Fabaceae</taxon>
        <taxon>Papilionoideae</taxon>
        <taxon>50 kb inversion clade</taxon>
        <taxon>NPAAA clade</taxon>
        <taxon>Hologalegina</taxon>
        <taxon>IRL clade</taxon>
        <taxon>Fabeae</taxon>
        <taxon>Lathyrus</taxon>
    </lineage>
</organism>
<gene>
    <name evidence="11" type="ORF">KIW84_045308</name>
</gene>
<evidence type="ECO:0000313" key="11">
    <source>
        <dbReference type="EMBL" id="KAI5421817.1"/>
    </source>
</evidence>
<sequence length="260" mass="28092">MGGCCCSARKTHLHGTPVYYYCPPILEERDSLTSNDGPTDSLTAGLLVGLNVEESTPDTYQPPPAPLPYDTVLGGPASTDSKSGRDTVSGSSFETLVTCEDIEECDPKAQAKSAPLSPSKAELCKSIKPQALVIEEEDGCPICLEEYDVENPKTLTKCEHHFHLACILEWMERSDSCPICDQVCYFTSIFLLDLTANPNAFYPKQMHPSGPKMDGTQAKSATPPTVAQCLPATTHATSSPKCYPSKPHTPLLSNPERPQA</sequence>
<dbReference type="PANTHER" id="PTHR46463">
    <property type="entry name" value="ZINC FINGER, RING/FYVE/PHD-TYPE"/>
    <property type="match status" value="1"/>
</dbReference>
<evidence type="ECO:0000256" key="4">
    <source>
        <dbReference type="ARBA" id="ARBA00022723"/>
    </source>
</evidence>
<keyword evidence="7" id="KW-0862">Zinc</keyword>
<feature type="region of interest" description="Disordered" evidence="9">
    <location>
        <begin position="205"/>
        <end position="224"/>
    </location>
</feature>
<reference evidence="11 12" key="1">
    <citation type="journal article" date="2022" name="Nat. Genet.">
        <title>Improved pea reference genome and pan-genome highlight genomic features and evolutionary characteristics.</title>
        <authorList>
            <person name="Yang T."/>
            <person name="Liu R."/>
            <person name="Luo Y."/>
            <person name="Hu S."/>
            <person name="Wang D."/>
            <person name="Wang C."/>
            <person name="Pandey M.K."/>
            <person name="Ge S."/>
            <person name="Xu Q."/>
            <person name="Li N."/>
            <person name="Li G."/>
            <person name="Huang Y."/>
            <person name="Saxena R.K."/>
            <person name="Ji Y."/>
            <person name="Li M."/>
            <person name="Yan X."/>
            <person name="He Y."/>
            <person name="Liu Y."/>
            <person name="Wang X."/>
            <person name="Xiang C."/>
            <person name="Varshney R.K."/>
            <person name="Ding H."/>
            <person name="Gao S."/>
            <person name="Zong X."/>
        </authorList>
    </citation>
    <scope>NUCLEOTIDE SEQUENCE [LARGE SCALE GENOMIC DNA]</scope>
    <source>
        <strain evidence="11 12">cv. Zhongwan 6</strain>
    </source>
</reference>
<evidence type="ECO:0000256" key="2">
    <source>
        <dbReference type="ARBA" id="ARBA00012483"/>
    </source>
</evidence>
<evidence type="ECO:0000256" key="6">
    <source>
        <dbReference type="ARBA" id="ARBA00022786"/>
    </source>
</evidence>
<comment type="caution">
    <text evidence="11">The sequence shown here is derived from an EMBL/GenBank/DDBJ whole genome shotgun (WGS) entry which is preliminary data.</text>
</comment>
<dbReference type="Gene3D" id="3.30.40.10">
    <property type="entry name" value="Zinc/RING finger domain, C3HC4 (zinc finger)"/>
    <property type="match status" value="1"/>
</dbReference>
<evidence type="ECO:0000256" key="8">
    <source>
        <dbReference type="PROSITE-ProRule" id="PRU00175"/>
    </source>
</evidence>
<dbReference type="GO" id="GO:0008270">
    <property type="term" value="F:zinc ion binding"/>
    <property type="evidence" value="ECO:0007669"/>
    <property type="project" value="UniProtKB-KW"/>
</dbReference>
<comment type="catalytic activity">
    <reaction evidence="1">
        <text>S-ubiquitinyl-[E2 ubiquitin-conjugating enzyme]-L-cysteine + [acceptor protein]-L-lysine = [E2 ubiquitin-conjugating enzyme]-L-cysteine + N(6)-ubiquitinyl-[acceptor protein]-L-lysine.</text>
        <dbReference type="EC" id="2.3.2.27"/>
    </reaction>
</comment>
<keyword evidence="3" id="KW-0808">Transferase</keyword>
<evidence type="ECO:0000256" key="9">
    <source>
        <dbReference type="SAM" id="MobiDB-lite"/>
    </source>
</evidence>
<dbReference type="Proteomes" id="UP001058974">
    <property type="component" value="Chromosome 4"/>
</dbReference>
<evidence type="ECO:0000259" key="10">
    <source>
        <dbReference type="PROSITE" id="PS50089"/>
    </source>
</evidence>
<dbReference type="Gramene" id="Psat04G0530800-T1">
    <property type="protein sequence ID" value="KAI5421817.1"/>
    <property type="gene ID" value="KIW84_045308"/>
</dbReference>
<evidence type="ECO:0000256" key="3">
    <source>
        <dbReference type="ARBA" id="ARBA00022679"/>
    </source>
</evidence>
<feature type="region of interest" description="Disordered" evidence="9">
    <location>
        <begin position="54"/>
        <end position="89"/>
    </location>
</feature>
<dbReference type="GO" id="GO:0061630">
    <property type="term" value="F:ubiquitin protein ligase activity"/>
    <property type="evidence" value="ECO:0007669"/>
    <property type="project" value="UniProtKB-EC"/>
</dbReference>
<dbReference type="SMART" id="SM00184">
    <property type="entry name" value="RING"/>
    <property type="match status" value="1"/>
</dbReference>
<dbReference type="EC" id="2.3.2.27" evidence="2"/>
<evidence type="ECO:0000256" key="7">
    <source>
        <dbReference type="ARBA" id="ARBA00022833"/>
    </source>
</evidence>
<feature type="domain" description="RING-type" evidence="10">
    <location>
        <begin position="140"/>
        <end position="181"/>
    </location>
</feature>
<dbReference type="PANTHER" id="PTHR46463:SF89">
    <property type="entry name" value="E3 UBIQUITIN-PROTEIN LIGASE RHB1A-RELATED"/>
    <property type="match status" value="1"/>
</dbReference>
<accession>A0A9D4XJY9</accession>
<keyword evidence="6" id="KW-0833">Ubl conjugation pathway</keyword>
<dbReference type="Pfam" id="PF13639">
    <property type="entry name" value="zf-RING_2"/>
    <property type="match status" value="1"/>
</dbReference>
<feature type="compositionally biased region" description="Polar residues" evidence="9">
    <location>
        <begin position="78"/>
        <end position="89"/>
    </location>
</feature>
<keyword evidence="12" id="KW-1185">Reference proteome</keyword>
<keyword evidence="4" id="KW-0479">Metal-binding</keyword>
<proteinExistence type="predicted"/>
<dbReference type="InterPro" id="IPR001841">
    <property type="entry name" value="Znf_RING"/>
</dbReference>
<dbReference type="InterPro" id="IPR013083">
    <property type="entry name" value="Znf_RING/FYVE/PHD"/>
</dbReference>
<dbReference type="PROSITE" id="PS50089">
    <property type="entry name" value="ZF_RING_2"/>
    <property type="match status" value="1"/>
</dbReference>
<evidence type="ECO:0000256" key="1">
    <source>
        <dbReference type="ARBA" id="ARBA00000900"/>
    </source>
</evidence>
<keyword evidence="5 8" id="KW-0863">Zinc-finger</keyword>
<evidence type="ECO:0000313" key="12">
    <source>
        <dbReference type="Proteomes" id="UP001058974"/>
    </source>
</evidence>
<dbReference type="AlphaFoldDB" id="A0A9D4XJY9"/>
<feature type="region of interest" description="Disordered" evidence="9">
    <location>
        <begin position="233"/>
        <end position="260"/>
    </location>
</feature>
<evidence type="ECO:0000256" key="5">
    <source>
        <dbReference type="ARBA" id="ARBA00022771"/>
    </source>
</evidence>
<protein>
    <recommendedName>
        <fullName evidence="2">RING-type E3 ubiquitin transferase</fullName>
        <ecNumber evidence="2">2.3.2.27</ecNumber>
    </recommendedName>
</protein>